<evidence type="ECO:0000313" key="3">
    <source>
        <dbReference type="EMBL" id="KAK1681110.1"/>
    </source>
</evidence>
<sequence length="292" mass="31312">MEGEEIGLVLARASDLRSRISACAAAAARSPPRLGAGEEEDGGEEDGEEEVGVESLVGINDALESLERQLASLQDLQHQQRYEREAILGQIDRSRTCLLNKLREYKGEDCEVIHEAAAFAGEKIENDDGLILPPYSSHVTNSFVLDDLYPTNYVSKSKCLHNGLGANGMTEDGTRTNGLQNRSASTSSRNSQGGIRSFIGWMAKTAVMVVGAVSIMKATGYEPTIRSSIKLDIAGLFGKELTGAKEQVPTIQCPPGKVMVVEDGRAHCVVKERVEIPFGTSLVAPDASYGLG</sequence>
<gene>
    <name evidence="3" type="ORF">QYE76_041958</name>
</gene>
<dbReference type="AlphaFoldDB" id="A0AAD8TDZ1"/>
<comment type="caution">
    <text evidence="3">The sequence shown here is derived from an EMBL/GenBank/DDBJ whole genome shotgun (WGS) entry which is preliminary data.</text>
</comment>
<keyword evidence="1" id="KW-0175">Coiled coil</keyword>
<dbReference type="GO" id="GO:0010020">
    <property type="term" value="P:chloroplast fission"/>
    <property type="evidence" value="ECO:0007669"/>
    <property type="project" value="InterPro"/>
</dbReference>
<proteinExistence type="predicted"/>
<protein>
    <recommendedName>
        <fullName evidence="5">Plastid division protein PDV2</fullName>
    </recommendedName>
</protein>
<organism evidence="3 4">
    <name type="scientific">Lolium multiflorum</name>
    <name type="common">Italian ryegrass</name>
    <name type="synonym">Lolium perenne subsp. multiflorum</name>
    <dbReference type="NCBI Taxonomy" id="4521"/>
    <lineage>
        <taxon>Eukaryota</taxon>
        <taxon>Viridiplantae</taxon>
        <taxon>Streptophyta</taxon>
        <taxon>Embryophyta</taxon>
        <taxon>Tracheophyta</taxon>
        <taxon>Spermatophyta</taxon>
        <taxon>Magnoliopsida</taxon>
        <taxon>Liliopsida</taxon>
        <taxon>Poales</taxon>
        <taxon>Poaceae</taxon>
        <taxon>BOP clade</taxon>
        <taxon>Pooideae</taxon>
        <taxon>Poodae</taxon>
        <taxon>Poeae</taxon>
        <taxon>Poeae Chloroplast Group 2 (Poeae type)</taxon>
        <taxon>Loliodinae</taxon>
        <taxon>Loliinae</taxon>
        <taxon>Lolium</taxon>
    </lineage>
</organism>
<feature type="region of interest" description="Disordered" evidence="2">
    <location>
        <begin position="25"/>
        <end position="51"/>
    </location>
</feature>
<keyword evidence="4" id="KW-1185">Reference proteome</keyword>
<name>A0AAD8TDZ1_LOLMU</name>
<dbReference type="EMBL" id="JAUUTY010000002">
    <property type="protein sequence ID" value="KAK1681110.1"/>
    <property type="molecule type" value="Genomic_DNA"/>
</dbReference>
<dbReference type="PANTHER" id="PTHR33600:SF3">
    <property type="entry name" value="PLASTID DIVISION PROTEIN PDV2"/>
    <property type="match status" value="1"/>
</dbReference>
<feature type="compositionally biased region" description="Polar residues" evidence="2">
    <location>
        <begin position="175"/>
        <end position="192"/>
    </location>
</feature>
<feature type="compositionally biased region" description="Acidic residues" evidence="2">
    <location>
        <begin position="37"/>
        <end position="51"/>
    </location>
</feature>
<dbReference type="Proteomes" id="UP001231189">
    <property type="component" value="Unassembled WGS sequence"/>
</dbReference>
<accession>A0AAD8TDZ1</accession>
<evidence type="ECO:0000256" key="1">
    <source>
        <dbReference type="SAM" id="Coils"/>
    </source>
</evidence>
<feature type="coiled-coil region" evidence="1">
    <location>
        <begin position="56"/>
        <end position="83"/>
    </location>
</feature>
<dbReference type="PANTHER" id="PTHR33600">
    <property type="entry name" value="PLASTID DIVISION PROTEIN PDV2"/>
    <property type="match status" value="1"/>
</dbReference>
<dbReference type="InterPro" id="IPR038939">
    <property type="entry name" value="PDV1/PDV2"/>
</dbReference>
<reference evidence="3" key="1">
    <citation type="submission" date="2023-07" db="EMBL/GenBank/DDBJ databases">
        <title>A chromosome-level genome assembly of Lolium multiflorum.</title>
        <authorList>
            <person name="Chen Y."/>
            <person name="Copetti D."/>
            <person name="Kolliker R."/>
            <person name="Studer B."/>
        </authorList>
    </citation>
    <scope>NUCLEOTIDE SEQUENCE</scope>
    <source>
        <strain evidence="3">02402/16</strain>
        <tissue evidence="3">Leaf</tissue>
    </source>
</reference>
<feature type="region of interest" description="Disordered" evidence="2">
    <location>
        <begin position="166"/>
        <end position="192"/>
    </location>
</feature>
<evidence type="ECO:0000256" key="2">
    <source>
        <dbReference type="SAM" id="MobiDB-lite"/>
    </source>
</evidence>
<evidence type="ECO:0008006" key="5">
    <source>
        <dbReference type="Google" id="ProtNLM"/>
    </source>
</evidence>
<evidence type="ECO:0000313" key="4">
    <source>
        <dbReference type="Proteomes" id="UP001231189"/>
    </source>
</evidence>